<keyword evidence="11" id="KW-1185">Reference proteome</keyword>
<keyword evidence="3" id="KW-1003">Cell membrane</keyword>
<dbReference type="PANTHER" id="PTHR47737:SF1">
    <property type="entry name" value="GLYCINE BETAINE_PROLINE BETAINE TRANSPORT SYSTEM PERMEASE PROTEIN PROW"/>
    <property type="match status" value="1"/>
</dbReference>
<evidence type="ECO:0000313" key="11">
    <source>
        <dbReference type="Proteomes" id="UP001183202"/>
    </source>
</evidence>
<comment type="caution">
    <text evidence="10">The sequence shown here is derived from an EMBL/GenBank/DDBJ whole genome shotgun (WGS) entry which is preliminary data.</text>
</comment>
<dbReference type="EMBL" id="JAVREJ010000005">
    <property type="protein sequence ID" value="MDT0349752.1"/>
    <property type="molecule type" value="Genomic_DNA"/>
</dbReference>
<accession>A0ABU2N879</accession>
<feature type="transmembrane region" description="Helical" evidence="7">
    <location>
        <begin position="65"/>
        <end position="85"/>
    </location>
</feature>
<dbReference type="PROSITE" id="PS50928">
    <property type="entry name" value="ABC_TM1"/>
    <property type="match status" value="1"/>
</dbReference>
<evidence type="ECO:0000256" key="3">
    <source>
        <dbReference type="ARBA" id="ARBA00022475"/>
    </source>
</evidence>
<feature type="region of interest" description="Disordered" evidence="8">
    <location>
        <begin position="272"/>
        <end position="298"/>
    </location>
</feature>
<reference evidence="11" key="1">
    <citation type="submission" date="2023-07" db="EMBL/GenBank/DDBJ databases">
        <title>30 novel species of actinomycetes from the DSMZ collection.</title>
        <authorList>
            <person name="Nouioui I."/>
        </authorList>
    </citation>
    <scope>NUCLEOTIDE SEQUENCE [LARGE SCALE GENOMIC DNA]</scope>
    <source>
        <strain evidence="11">DSM 45834</strain>
    </source>
</reference>
<keyword evidence="4 7" id="KW-0812">Transmembrane</keyword>
<evidence type="ECO:0000256" key="5">
    <source>
        <dbReference type="ARBA" id="ARBA00022989"/>
    </source>
</evidence>
<evidence type="ECO:0000256" key="2">
    <source>
        <dbReference type="ARBA" id="ARBA00022448"/>
    </source>
</evidence>
<keyword evidence="2 7" id="KW-0813">Transport</keyword>
<feature type="transmembrane region" description="Helical" evidence="7">
    <location>
        <begin position="214"/>
        <end position="236"/>
    </location>
</feature>
<evidence type="ECO:0000256" key="8">
    <source>
        <dbReference type="SAM" id="MobiDB-lite"/>
    </source>
</evidence>
<gene>
    <name evidence="10" type="ORF">RM445_09480</name>
</gene>
<evidence type="ECO:0000259" key="9">
    <source>
        <dbReference type="PROSITE" id="PS50928"/>
    </source>
</evidence>
<dbReference type="Gene3D" id="1.10.3720.10">
    <property type="entry name" value="MetI-like"/>
    <property type="match status" value="1"/>
</dbReference>
<dbReference type="Pfam" id="PF00528">
    <property type="entry name" value="BPD_transp_1"/>
    <property type="match status" value="1"/>
</dbReference>
<organism evidence="10 11">
    <name type="scientific">Pseudonocardia charpentierae</name>
    <dbReference type="NCBI Taxonomy" id="3075545"/>
    <lineage>
        <taxon>Bacteria</taxon>
        <taxon>Bacillati</taxon>
        <taxon>Actinomycetota</taxon>
        <taxon>Actinomycetes</taxon>
        <taxon>Pseudonocardiales</taxon>
        <taxon>Pseudonocardiaceae</taxon>
        <taxon>Pseudonocardia</taxon>
    </lineage>
</organism>
<dbReference type="SUPFAM" id="SSF161098">
    <property type="entry name" value="MetI-like"/>
    <property type="match status" value="1"/>
</dbReference>
<feature type="transmembrane region" description="Helical" evidence="7">
    <location>
        <begin position="134"/>
        <end position="161"/>
    </location>
</feature>
<sequence length="298" mass="31374">MPEINVGAPVGAFVDWLTANFGPLFHAISTVMLVLLDAVLIVLTAPSPYIVILVLVALALLERKWGFGLFTLLAFLLILAMGLWVEAMQTLALVVVATLIAVAIGIPVGIWAARSRRVSNVVRPILDFMQTLPVFVYLIPAVFFFGIGAVPGVVATLVFAIPPAVRLTELGIRSVDKEVTEAAVAFGAKPRQMLREVQLPLAMPSIMAGVNQTLMLALSCVVIAGLVGSGGLGAVVVRGISTLDVGAGFEGGIAVVFLAIYLDRLTSALAEPRRRRTKTRRAEAAPAGTADEPALVSS</sequence>
<comment type="similarity">
    <text evidence="7">Belongs to the binding-protein-dependent transport system permease family.</text>
</comment>
<feature type="transmembrane region" description="Helical" evidence="7">
    <location>
        <begin position="91"/>
        <end position="113"/>
    </location>
</feature>
<proteinExistence type="inferred from homology"/>
<protein>
    <submittedName>
        <fullName evidence="10">Proline/glycine betaine ABC transporter permease</fullName>
    </submittedName>
</protein>
<dbReference type="RefSeq" id="WP_311555787.1">
    <property type="nucleotide sequence ID" value="NZ_JAVREJ010000005.1"/>
</dbReference>
<evidence type="ECO:0000256" key="6">
    <source>
        <dbReference type="ARBA" id="ARBA00023136"/>
    </source>
</evidence>
<comment type="subcellular location">
    <subcellularLocation>
        <location evidence="7">Cell membrane</location>
        <topology evidence="7">Multi-pass membrane protein</topology>
    </subcellularLocation>
    <subcellularLocation>
        <location evidence="1">Membrane</location>
        <topology evidence="1">Multi-pass membrane protein</topology>
    </subcellularLocation>
</comment>
<feature type="transmembrane region" description="Helical" evidence="7">
    <location>
        <begin position="243"/>
        <end position="262"/>
    </location>
</feature>
<name>A0ABU2N879_9PSEU</name>
<evidence type="ECO:0000256" key="1">
    <source>
        <dbReference type="ARBA" id="ARBA00004141"/>
    </source>
</evidence>
<keyword evidence="5 7" id="KW-1133">Transmembrane helix</keyword>
<dbReference type="CDD" id="cd06261">
    <property type="entry name" value="TM_PBP2"/>
    <property type="match status" value="1"/>
</dbReference>
<feature type="transmembrane region" description="Helical" evidence="7">
    <location>
        <begin position="25"/>
        <end position="58"/>
    </location>
</feature>
<dbReference type="PANTHER" id="PTHR47737">
    <property type="entry name" value="GLYCINE BETAINE/PROLINE BETAINE TRANSPORT SYSTEM PERMEASE PROTEIN PROW"/>
    <property type="match status" value="1"/>
</dbReference>
<dbReference type="InterPro" id="IPR035906">
    <property type="entry name" value="MetI-like_sf"/>
</dbReference>
<dbReference type="Proteomes" id="UP001183202">
    <property type="component" value="Unassembled WGS sequence"/>
</dbReference>
<evidence type="ECO:0000256" key="7">
    <source>
        <dbReference type="RuleBase" id="RU363032"/>
    </source>
</evidence>
<evidence type="ECO:0000313" key="10">
    <source>
        <dbReference type="EMBL" id="MDT0349752.1"/>
    </source>
</evidence>
<evidence type="ECO:0000256" key="4">
    <source>
        <dbReference type="ARBA" id="ARBA00022692"/>
    </source>
</evidence>
<keyword evidence="6 7" id="KW-0472">Membrane</keyword>
<dbReference type="InterPro" id="IPR000515">
    <property type="entry name" value="MetI-like"/>
</dbReference>
<feature type="domain" description="ABC transmembrane type-1" evidence="9">
    <location>
        <begin position="87"/>
        <end position="266"/>
    </location>
</feature>